<dbReference type="NCBIfam" id="NF001159">
    <property type="entry name" value="PRK00150.1-3"/>
    <property type="match status" value="1"/>
</dbReference>
<feature type="binding site" evidence="5">
    <location>
        <position position="167"/>
    </location>
    <ligand>
        <name>Fe cation</name>
        <dbReference type="ChEBI" id="CHEBI:24875"/>
    </ligand>
</feature>
<evidence type="ECO:0000256" key="3">
    <source>
        <dbReference type="ARBA" id="ARBA00022801"/>
    </source>
</evidence>
<dbReference type="EMBL" id="MHQC01000056">
    <property type="protein sequence ID" value="OGZ93641.1"/>
    <property type="molecule type" value="Genomic_DNA"/>
</dbReference>
<dbReference type="Gene3D" id="3.90.45.10">
    <property type="entry name" value="Peptide deformylase"/>
    <property type="match status" value="1"/>
</dbReference>
<comment type="similarity">
    <text evidence="1 5">Belongs to the polypeptide deformylase family.</text>
</comment>
<keyword evidence="2 5" id="KW-0479">Metal-binding</keyword>
<dbReference type="HAMAP" id="MF_00163">
    <property type="entry name" value="Pep_deformylase"/>
    <property type="match status" value="1"/>
</dbReference>
<dbReference type="EC" id="3.5.1.88" evidence="5"/>
<dbReference type="FunFam" id="3.90.45.10:FF:000003">
    <property type="entry name" value="Peptide deformylase"/>
    <property type="match status" value="1"/>
</dbReference>
<comment type="function">
    <text evidence="5">Removes the formyl group from the N-terminal Met of newly synthesized proteins. Requires at least a dipeptide for an efficient rate of reaction. N-terminal L-methionine is a prerequisite for activity but the enzyme has broad specificity at other positions.</text>
</comment>
<dbReference type="InterPro" id="IPR023635">
    <property type="entry name" value="Peptide_deformylase"/>
</dbReference>
<dbReference type="GO" id="GO:0042586">
    <property type="term" value="F:peptide deformylase activity"/>
    <property type="evidence" value="ECO:0007669"/>
    <property type="project" value="UniProtKB-UniRule"/>
</dbReference>
<dbReference type="GO" id="GO:0046872">
    <property type="term" value="F:metal ion binding"/>
    <property type="evidence" value="ECO:0007669"/>
    <property type="project" value="UniProtKB-KW"/>
</dbReference>
<proteinExistence type="inferred from homology"/>
<dbReference type="SUPFAM" id="SSF56420">
    <property type="entry name" value="Peptide deformylase"/>
    <property type="match status" value="1"/>
</dbReference>
<feature type="binding site" evidence="5">
    <location>
        <position position="163"/>
    </location>
    <ligand>
        <name>Fe cation</name>
        <dbReference type="ChEBI" id="CHEBI:24875"/>
    </ligand>
</feature>
<dbReference type="Pfam" id="PF01327">
    <property type="entry name" value="Pep_deformylase"/>
    <property type="match status" value="1"/>
</dbReference>
<dbReference type="GO" id="GO:0006412">
    <property type="term" value="P:translation"/>
    <property type="evidence" value="ECO:0007669"/>
    <property type="project" value="UniProtKB-UniRule"/>
</dbReference>
<dbReference type="Proteomes" id="UP000177152">
    <property type="component" value="Unassembled WGS sequence"/>
</dbReference>
<keyword evidence="3 5" id="KW-0378">Hydrolase</keyword>
<gene>
    <name evidence="5" type="primary">def</name>
    <name evidence="6" type="ORF">A2633_04780</name>
</gene>
<dbReference type="PRINTS" id="PR01576">
    <property type="entry name" value="PDEFORMYLASE"/>
</dbReference>
<sequence length="185" mass="20588">MVVQHLPIVKEPNKVLRKIAGELSPADIRTPRIQKLLAEMKATLAETPDGVGLAAPQVGESLRIFLVSEESEHIGGENYERDAASHKALAEEEKKKWKHFVYINPVIKKISKNKVAYPEGCLSVPGTFGVVSRPEKITVEAYNESGKKFTRGASRFFARVLQHEIDHLAGVLFIDKAKKLIAHKQ</sequence>
<feature type="binding site" evidence="5">
    <location>
        <position position="121"/>
    </location>
    <ligand>
        <name>Fe cation</name>
        <dbReference type="ChEBI" id="CHEBI:24875"/>
    </ligand>
</feature>
<feature type="active site" evidence="5">
    <location>
        <position position="164"/>
    </location>
</feature>
<keyword evidence="4 5" id="KW-0648">Protein biosynthesis</keyword>
<organism evidence="6 7">
    <name type="scientific">Candidatus Sungbacteria bacterium RIFCSPHIGHO2_01_FULL_47_32</name>
    <dbReference type="NCBI Taxonomy" id="1802264"/>
    <lineage>
        <taxon>Bacteria</taxon>
        <taxon>Candidatus Sungiibacteriota</taxon>
    </lineage>
</organism>
<comment type="catalytic activity">
    <reaction evidence="5">
        <text>N-terminal N-formyl-L-methionyl-[peptide] + H2O = N-terminal L-methionyl-[peptide] + formate</text>
        <dbReference type="Rhea" id="RHEA:24420"/>
        <dbReference type="Rhea" id="RHEA-COMP:10639"/>
        <dbReference type="Rhea" id="RHEA-COMP:10640"/>
        <dbReference type="ChEBI" id="CHEBI:15377"/>
        <dbReference type="ChEBI" id="CHEBI:15740"/>
        <dbReference type="ChEBI" id="CHEBI:49298"/>
        <dbReference type="ChEBI" id="CHEBI:64731"/>
        <dbReference type="EC" id="3.5.1.88"/>
    </reaction>
</comment>
<comment type="caution">
    <text evidence="6">The sequence shown here is derived from an EMBL/GenBank/DDBJ whole genome shotgun (WGS) entry which is preliminary data.</text>
</comment>
<reference evidence="6 7" key="1">
    <citation type="journal article" date="2016" name="Nat. Commun.">
        <title>Thousands of microbial genomes shed light on interconnected biogeochemical processes in an aquifer system.</title>
        <authorList>
            <person name="Anantharaman K."/>
            <person name="Brown C.T."/>
            <person name="Hug L.A."/>
            <person name="Sharon I."/>
            <person name="Castelle C.J."/>
            <person name="Probst A.J."/>
            <person name="Thomas B.C."/>
            <person name="Singh A."/>
            <person name="Wilkins M.J."/>
            <person name="Karaoz U."/>
            <person name="Brodie E.L."/>
            <person name="Williams K.H."/>
            <person name="Hubbard S.S."/>
            <person name="Banfield J.F."/>
        </authorList>
    </citation>
    <scope>NUCLEOTIDE SEQUENCE [LARGE SCALE GENOMIC DNA]</scope>
</reference>
<evidence type="ECO:0000256" key="5">
    <source>
        <dbReference type="HAMAP-Rule" id="MF_00163"/>
    </source>
</evidence>
<evidence type="ECO:0000313" key="6">
    <source>
        <dbReference type="EMBL" id="OGZ93641.1"/>
    </source>
</evidence>
<dbReference type="AlphaFoldDB" id="A0A1G2K4X2"/>
<evidence type="ECO:0000313" key="7">
    <source>
        <dbReference type="Proteomes" id="UP000177152"/>
    </source>
</evidence>
<accession>A0A1G2K4X2</accession>
<evidence type="ECO:0000256" key="1">
    <source>
        <dbReference type="ARBA" id="ARBA00010759"/>
    </source>
</evidence>
<dbReference type="PIRSF" id="PIRSF004749">
    <property type="entry name" value="Pep_def"/>
    <property type="match status" value="1"/>
</dbReference>
<dbReference type="PANTHER" id="PTHR10458:SF22">
    <property type="entry name" value="PEPTIDE DEFORMYLASE"/>
    <property type="match status" value="1"/>
</dbReference>
<protein>
    <recommendedName>
        <fullName evidence="5">Peptide deformylase</fullName>
        <shortName evidence="5">PDF</shortName>
        <ecNumber evidence="5">3.5.1.88</ecNumber>
    </recommendedName>
    <alternativeName>
        <fullName evidence="5">Polypeptide deformylase</fullName>
    </alternativeName>
</protein>
<dbReference type="InterPro" id="IPR036821">
    <property type="entry name" value="Peptide_deformylase_sf"/>
</dbReference>
<dbReference type="CDD" id="cd00487">
    <property type="entry name" value="Pep_deformylase"/>
    <property type="match status" value="1"/>
</dbReference>
<dbReference type="PANTHER" id="PTHR10458">
    <property type="entry name" value="PEPTIDE DEFORMYLASE"/>
    <property type="match status" value="1"/>
</dbReference>
<comment type="cofactor">
    <cofactor evidence="5">
        <name>Fe(2+)</name>
        <dbReference type="ChEBI" id="CHEBI:29033"/>
    </cofactor>
    <text evidence="5">Binds 1 Fe(2+) ion.</text>
</comment>
<evidence type="ECO:0000256" key="2">
    <source>
        <dbReference type="ARBA" id="ARBA00022723"/>
    </source>
</evidence>
<evidence type="ECO:0000256" key="4">
    <source>
        <dbReference type="ARBA" id="ARBA00022917"/>
    </source>
</evidence>
<keyword evidence="5" id="KW-0408">Iron</keyword>
<name>A0A1G2K4X2_9BACT</name>